<protein>
    <submittedName>
        <fullName evidence="1">Capsular polysaccharide export protein</fullName>
    </submittedName>
</protein>
<organism evidence="1 2">
    <name type="scientific">Paracoccus thiocyanatus</name>
    <dbReference type="NCBI Taxonomy" id="34006"/>
    <lineage>
        <taxon>Bacteria</taxon>
        <taxon>Pseudomonadati</taxon>
        <taxon>Pseudomonadota</taxon>
        <taxon>Alphaproteobacteria</taxon>
        <taxon>Rhodobacterales</taxon>
        <taxon>Paracoccaceae</taxon>
        <taxon>Paracoccus</taxon>
    </lineage>
</organism>
<dbReference type="EMBL" id="FTMK01000008">
    <property type="protein sequence ID" value="SIQ45464.1"/>
    <property type="molecule type" value="Genomic_DNA"/>
</dbReference>
<proteinExistence type="predicted"/>
<gene>
    <name evidence="1" type="ORF">SAMN05421641_10829</name>
</gene>
<dbReference type="AlphaFoldDB" id="A0A1N6SWR7"/>
<sequence>MRNPMTGHRQIRDLRATLTAAPPQAAVPEQAGPQPAATPMLAPVAATAALPAPRRVFLMLQGPHGPFFDRIGRILREAGAQVWRVGFNAGDEFFWSDKARFIRHGTGPQDWSDHLERIIVEKRVTDIVLYGDVRPVHDVARKAAQRHDLVLHVFEEGYLRPFWITYERGGSNGHSALMRIPVREMRNALRNRIAEMHRPPARWGDMRQHKFYGALYHFLVLVANRRYPGYRTHRQIGVFQEFRLNLRRFVLTPFDALARMREAGAVRRGGFPYVLVLMQLEHDSNFVAHSRYSRMSQFTDEVLEAFANSAPCHHRIVFKAHPLEDGRGGIRQAIRAKARELGIEHRVYFVRGGKLARLLNQAHAAVTVNSTAAQQALWRGLPVKAMGRAVFDKPGLVSDQDLDDFLREPRPPHALAYRRYRDFLLESSQVPGGFYAARSRAHALRIVVDMILAPEDPYQALFAGRGRHRQQMGGKDD</sequence>
<accession>A0A1N6SWR7</accession>
<dbReference type="GO" id="GO:0015774">
    <property type="term" value="P:polysaccharide transport"/>
    <property type="evidence" value="ECO:0007669"/>
    <property type="project" value="InterPro"/>
</dbReference>
<dbReference type="GO" id="GO:0000271">
    <property type="term" value="P:polysaccharide biosynthetic process"/>
    <property type="evidence" value="ECO:0007669"/>
    <property type="project" value="InterPro"/>
</dbReference>
<dbReference type="Proteomes" id="UP000323956">
    <property type="component" value="Unassembled WGS sequence"/>
</dbReference>
<dbReference type="Pfam" id="PF05159">
    <property type="entry name" value="Capsule_synth"/>
    <property type="match status" value="1"/>
</dbReference>
<reference evidence="1 2" key="1">
    <citation type="submission" date="2017-01" db="EMBL/GenBank/DDBJ databases">
        <authorList>
            <person name="Varghese N."/>
            <person name="Submissions S."/>
        </authorList>
    </citation>
    <scope>NUCLEOTIDE SEQUENCE [LARGE SCALE GENOMIC DNA]</scope>
    <source>
        <strain evidence="1 2">ATCC 700171</strain>
    </source>
</reference>
<evidence type="ECO:0000313" key="1">
    <source>
        <dbReference type="EMBL" id="SIQ45464.1"/>
    </source>
</evidence>
<name>A0A1N6SWR7_9RHOB</name>
<evidence type="ECO:0000313" key="2">
    <source>
        <dbReference type="Proteomes" id="UP000323956"/>
    </source>
</evidence>
<dbReference type="InterPro" id="IPR007833">
    <property type="entry name" value="Capsule_polysaccharide_synth"/>
</dbReference>